<sequence length="57" mass="6662">MRVQVISDLYNGIFAVQQSHPDLYVDYSIWNRINMGLPEKYILPDQRILTVLLEGPK</sequence>
<name>A0ABV5ASQ9_9BACL</name>
<reference evidence="1 2" key="1">
    <citation type="submission" date="2024-09" db="EMBL/GenBank/DDBJ databases">
        <title>Paenibacillus zeirhizospherea sp. nov., isolated from surface of the maize (Zea mays) roots in a horticulture field, Hungary.</title>
        <authorList>
            <person name="Marton D."/>
            <person name="Farkas M."/>
            <person name="Bedics A."/>
            <person name="Toth E."/>
            <person name="Tancsics A."/>
            <person name="Boka K."/>
            <person name="Maroti G."/>
            <person name="Kriszt B."/>
            <person name="Cserhati M."/>
        </authorList>
    </citation>
    <scope>NUCLEOTIDE SEQUENCE [LARGE SCALE GENOMIC DNA]</scope>
    <source>
        <strain evidence="1 2">KCTC 33519</strain>
    </source>
</reference>
<organism evidence="1 2">
    <name type="scientific">Paenibacillus enshidis</name>
    <dbReference type="NCBI Taxonomy" id="1458439"/>
    <lineage>
        <taxon>Bacteria</taxon>
        <taxon>Bacillati</taxon>
        <taxon>Bacillota</taxon>
        <taxon>Bacilli</taxon>
        <taxon>Bacillales</taxon>
        <taxon>Paenibacillaceae</taxon>
        <taxon>Paenibacillus</taxon>
    </lineage>
</organism>
<dbReference type="Proteomes" id="UP001580346">
    <property type="component" value="Unassembled WGS sequence"/>
</dbReference>
<accession>A0ABV5ASQ9</accession>
<dbReference type="RefSeq" id="WP_375355194.1">
    <property type="nucleotide sequence ID" value="NZ_JBHHMI010000007.1"/>
</dbReference>
<keyword evidence="2" id="KW-1185">Reference proteome</keyword>
<evidence type="ECO:0000313" key="2">
    <source>
        <dbReference type="Proteomes" id="UP001580346"/>
    </source>
</evidence>
<dbReference type="EMBL" id="JBHHMI010000007">
    <property type="protein sequence ID" value="MFB5267226.1"/>
    <property type="molecule type" value="Genomic_DNA"/>
</dbReference>
<gene>
    <name evidence="1" type="ORF">ACE41H_10570</name>
</gene>
<evidence type="ECO:0000313" key="1">
    <source>
        <dbReference type="EMBL" id="MFB5267226.1"/>
    </source>
</evidence>
<comment type="caution">
    <text evidence="1">The sequence shown here is derived from an EMBL/GenBank/DDBJ whole genome shotgun (WGS) entry which is preliminary data.</text>
</comment>
<proteinExistence type="predicted"/>
<protein>
    <submittedName>
        <fullName evidence="1">Uncharacterized protein</fullName>
    </submittedName>
</protein>